<keyword evidence="1" id="KW-0472">Membrane</keyword>
<reference evidence="2" key="2">
    <citation type="submission" date="2023-01" db="EMBL/GenBank/DDBJ databases">
        <authorList>
            <person name="Sun Q."/>
            <person name="Evtushenko L."/>
        </authorList>
    </citation>
    <scope>NUCLEOTIDE SEQUENCE</scope>
    <source>
        <strain evidence="2">VKM Ac-1246</strain>
    </source>
</reference>
<evidence type="ECO:0008006" key="4">
    <source>
        <dbReference type="Google" id="ProtNLM"/>
    </source>
</evidence>
<feature type="transmembrane region" description="Helical" evidence="1">
    <location>
        <begin position="7"/>
        <end position="26"/>
    </location>
</feature>
<feature type="transmembrane region" description="Helical" evidence="1">
    <location>
        <begin position="158"/>
        <end position="177"/>
    </location>
</feature>
<organism evidence="2 3">
    <name type="scientific">Nocardioides luteus</name>
    <dbReference type="NCBI Taxonomy" id="1844"/>
    <lineage>
        <taxon>Bacteria</taxon>
        <taxon>Bacillati</taxon>
        <taxon>Actinomycetota</taxon>
        <taxon>Actinomycetes</taxon>
        <taxon>Propionibacteriales</taxon>
        <taxon>Nocardioidaceae</taxon>
        <taxon>Nocardioides</taxon>
    </lineage>
</organism>
<accession>A0ABQ5SZ12</accession>
<gene>
    <name evidence="2" type="ORF">GCM10017579_32550</name>
</gene>
<evidence type="ECO:0000313" key="2">
    <source>
        <dbReference type="EMBL" id="GLJ69219.1"/>
    </source>
</evidence>
<keyword evidence="1" id="KW-1133">Transmembrane helix</keyword>
<keyword evidence="3" id="KW-1185">Reference proteome</keyword>
<dbReference type="EMBL" id="BSEL01000006">
    <property type="protein sequence ID" value="GLJ69219.1"/>
    <property type="molecule type" value="Genomic_DNA"/>
</dbReference>
<sequence length="193" mass="20783">MRLPKLIALVSMVLIGIVLFGGLWAFGVGSQETKDEAAALEALRTAPECESLPEKPASCAWTGELEYVGSERHGGGRGGYWYSIDLRETQPGRDGGPGFIHTVEVSDLDDFEGLTYKDPVTATLWRGQIVEVRLHGQDLPTWHHPVEVPEPLTETQRTVVLVLGGGAVVAGGLLPYLQSRRAKAAARNRIAGG</sequence>
<dbReference type="Proteomes" id="UP001142292">
    <property type="component" value="Unassembled WGS sequence"/>
</dbReference>
<evidence type="ECO:0000256" key="1">
    <source>
        <dbReference type="SAM" id="Phobius"/>
    </source>
</evidence>
<keyword evidence="1" id="KW-0812">Transmembrane</keyword>
<evidence type="ECO:0000313" key="3">
    <source>
        <dbReference type="Proteomes" id="UP001142292"/>
    </source>
</evidence>
<comment type="caution">
    <text evidence="2">The sequence shown here is derived from an EMBL/GenBank/DDBJ whole genome shotgun (WGS) entry which is preliminary data.</text>
</comment>
<protein>
    <recommendedName>
        <fullName evidence="4">DUF3592 domain-containing protein</fullName>
    </recommendedName>
</protein>
<proteinExistence type="predicted"/>
<reference evidence="2" key="1">
    <citation type="journal article" date="2014" name="Int. J. Syst. Evol. Microbiol.">
        <title>Complete genome of a new Firmicutes species belonging to the dominant human colonic microbiota ('Ruminococcus bicirculans') reveals two chromosomes and a selective capacity to utilize plant glucans.</title>
        <authorList>
            <consortium name="NISC Comparative Sequencing Program"/>
            <person name="Wegmann U."/>
            <person name="Louis P."/>
            <person name="Goesmann A."/>
            <person name="Henrissat B."/>
            <person name="Duncan S.H."/>
            <person name="Flint H.J."/>
        </authorList>
    </citation>
    <scope>NUCLEOTIDE SEQUENCE</scope>
    <source>
        <strain evidence="2">VKM Ac-1246</strain>
    </source>
</reference>
<dbReference type="RefSeq" id="WP_189120342.1">
    <property type="nucleotide sequence ID" value="NZ_BMRK01000021.1"/>
</dbReference>
<name>A0ABQ5SZ12_9ACTN</name>